<feature type="region of interest" description="Disordered" evidence="1">
    <location>
        <begin position="14"/>
        <end position="102"/>
    </location>
</feature>
<feature type="compositionally biased region" description="Polar residues" evidence="1">
    <location>
        <begin position="92"/>
        <end position="102"/>
    </location>
</feature>
<feature type="region of interest" description="Disordered" evidence="1">
    <location>
        <begin position="1089"/>
        <end position="1143"/>
    </location>
</feature>
<feature type="compositionally biased region" description="Basic and acidic residues" evidence="1">
    <location>
        <begin position="50"/>
        <end position="65"/>
    </location>
</feature>
<keyword evidence="2" id="KW-0812">Transmembrane</keyword>
<dbReference type="Gene3D" id="3.40.50.1820">
    <property type="entry name" value="alpha/beta hydrolase"/>
    <property type="match status" value="1"/>
</dbReference>
<feature type="compositionally biased region" description="Low complexity" evidence="1">
    <location>
        <begin position="950"/>
        <end position="964"/>
    </location>
</feature>
<feature type="region of interest" description="Disordered" evidence="1">
    <location>
        <begin position="946"/>
        <end position="965"/>
    </location>
</feature>
<feature type="region of interest" description="Disordered" evidence="1">
    <location>
        <begin position="532"/>
        <end position="558"/>
    </location>
</feature>
<evidence type="ECO:0000313" key="4">
    <source>
        <dbReference type="EMBL" id="KAK9866093.1"/>
    </source>
</evidence>
<evidence type="ECO:0000256" key="2">
    <source>
        <dbReference type="SAM" id="Phobius"/>
    </source>
</evidence>
<dbReference type="Pfam" id="PF01764">
    <property type="entry name" value="Lipase_3"/>
    <property type="match status" value="1"/>
</dbReference>
<sequence length="1143" mass="127844">MASFLAKGPHWLASLFGTTPPPRSSYVGTGLANEHIQDESTTRKGTAQDAQHHESVDDEPARPGDFEEGLEALGPHPPEPECAPIDDEQHPSTKMQKSSGFSSSGRYDLFGDVIIRAEFISDKQTKAVIGITRGCAIVGFVILMVHVGIKFGEVEEFGFETGYPFTFNIAVGSICLAAELLCLAEFIRRWIETRIQGKRWSRRRKFIALMHFSELVAQTCNTTAFVVSNSFIVYGTCDWFTPFVYWCNFVQWTSWNMIFFLQLVVAHGSDPIVDDWFWRHFARFVITAKERSTRQIVMDGSWLIHIPKMILWIVFEALVIIVSVHFQQFRFEDHIASTNGQTDCHKFNYTCNVDGFSLGVTCAIFACWITYLVMWALSLYRAIKGLQRIPYNSFKMANLSCRMQVRTRATGNTMFLLTVCLLWFGNPNSCSSFIFTIPGFADLQIVETSLAVALAFFYMPKTPVLQESILQVWLQEFAWTEKDVERKRKARAAKLPDNPKLATEPMFCFELAIKLFYWSCLVYQYEEADDDEKIAERDDGETKEKGGGPDQSAKKDPFMPEQASIKTAMDLFGLEHVKIIREPADDTKVLVGWNDDTVVLAFRGTNSFVNAKTDAQVWRTKYPKGTGNWMPGSASRVHAGFLTSWQKNGLNKRLVSRLCEIVSRRKDCPSGVKVYITGHSLGGALATLAAFDLVRGCRALNSDAGPATEPICYTFGAPRLGNHAFAKMYNTTVPNTWHVINDQDIVARGGKLWFLYKRPGQRTIINAAGDLIVRPSYTEVTMQQTPFASRLQHHFLTAYRRSLISVLTGQFGNKKLHGGEKGVLRLLEECQLTDVLKAEGPEYEKLEGLAKGRVPIASHIIDIGTAGADQMRGVFQSGVQTLRGDQHEHEHEHPRLQEQATRNKHSSCGIPDPIAADTIPGSGGHKPDEAHTSSEWQRMHYNDAYEGHQQQEQQQQQQQQQQDQILEEATAPHDSGPSQMRGNAGNGSHHSSQTSSYPAAQPGSQSGSHPDVNQVDAGASSSSDSDGDEGPDEEYFLARLQRLNNKGRLKELGSVMPPEPAEHHHHVHWPSRHHHAHQQSDTMTDLVGQETRQRSPALHQHHGPILPQRCSPEGPSRGNEAPASCHSLSGHSLRDPESLQSQP</sequence>
<feature type="region of interest" description="Disordered" evidence="1">
    <location>
        <begin position="882"/>
        <end position="932"/>
    </location>
</feature>
<organism evidence="4 5">
    <name type="scientific">Apatococcus fuscideae</name>
    <dbReference type="NCBI Taxonomy" id="2026836"/>
    <lineage>
        <taxon>Eukaryota</taxon>
        <taxon>Viridiplantae</taxon>
        <taxon>Chlorophyta</taxon>
        <taxon>core chlorophytes</taxon>
        <taxon>Trebouxiophyceae</taxon>
        <taxon>Chlorellales</taxon>
        <taxon>Chlorellaceae</taxon>
        <taxon>Apatococcus</taxon>
    </lineage>
</organism>
<dbReference type="SUPFAM" id="SSF53474">
    <property type="entry name" value="alpha/beta-Hydrolases"/>
    <property type="match status" value="1"/>
</dbReference>
<name>A0AAW1TA25_9CHLO</name>
<gene>
    <name evidence="4" type="ORF">WJX84_001319</name>
</gene>
<feature type="domain" description="Fungal lipase-type" evidence="3">
    <location>
        <begin position="599"/>
        <end position="748"/>
    </location>
</feature>
<protein>
    <recommendedName>
        <fullName evidence="3">Fungal lipase-type domain-containing protein</fullName>
    </recommendedName>
</protein>
<feature type="transmembrane region" description="Helical" evidence="2">
    <location>
        <begin position="309"/>
        <end position="326"/>
    </location>
</feature>
<reference evidence="4 5" key="1">
    <citation type="journal article" date="2024" name="Nat. Commun.">
        <title>Phylogenomics reveals the evolutionary origins of lichenization in chlorophyte algae.</title>
        <authorList>
            <person name="Puginier C."/>
            <person name="Libourel C."/>
            <person name="Otte J."/>
            <person name="Skaloud P."/>
            <person name="Haon M."/>
            <person name="Grisel S."/>
            <person name="Petersen M."/>
            <person name="Berrin J.G."/>
            <person name="Delaux P.M."/>
            <person name="Dal Grande F."/>
            <person name="Keller J."/>
        </authorList>
    </citation>
    <scope>NUCLEOTIDE SEQUENCE [LARGE SCALE GENOMIC DNA]</scope>
    <source>
        <strain evidence="4 5">SAG 2523</strain>
    </source>
</reference>
<dbReference type="InterPro" id="IPR029058">
    <property type="entry name" value="AB_hydrolase_fold"/>
</dbReference>
<evidence type="ECO:0000313" key="5">
    <source>
        <dbReference type="Proteomes" id="UP001485043"/>
    </source>
</evidence>
<dbReference type="EMBL" id="JALJOV010000190">
    <property type="protein sequence ID" value="KAK9866093.1"/>
    <property type="molecule type" value="Genomic_DNA"/>
</dbReference>
<dbReference type="GO" id="GO:0006629">
    <property type="term" value="P:lipid metabolic process"/>
    <property type="evidence" value="ECO:0007669"/>
    <property type="project" value="InterPro"/>
</dbReference>
<feature type="compositionally biased region" description="Basic and acidic residues" evidence="1">
    <location>
        <begin position="884"/>
        <end position="896"/>
    </location>
</feature>
<dbReference type="InterPro" id="IPR051218">
    <property type="entry name" value="Sec_MonoDiacylglyc_Lipase"/>
</dbReference>
<feature type="region of interest" description="Disordered" evidence="1">
    <location>
        <begin position="971"/>
        <end position="1032"/>
    </location>
</feature>
<comment type="caution">
    <text evidence="4">The sequence shown here is derived from an EMBL/GenBank/DDBJ whole genome shotgun (WGS) entry which is preliminary data.</text>
</comment>
<dbReference type="PANTHER" id="PTHR45856:SF24">
    <property type="entry name" value="FUNGAL LIPASE-LIKE DOMAIN-CONTAINING PROTEIN"/>
    <property type="match status" value="1"/>
</dbReference>
<evidence type="ECO:0000256" key="1">
    <source>
        <dbReference type="SAM" id="MobiDB-lite"/>
    </source>
</evidence>
<feature type="compositionally biased region" description="Polar residues" evidence="1">
    <location>
        <begin position="976"/>
        <end position="1008"/>
    </location>
</feature>
<feature type="compositionally biased region" description="Basic and acidic residues" evidence="1">
    <location>
        <begin position="534"/>
        <end position="558"/>
    </location>
</feature>
<dbReference type="CDD" id="cd00519">
    <property type="entry name" value="Lipase_3"/>
    <property type="match status" value="1"/>
</dbReference>
<feature type="transmembrane region" description="Helical" evidence="2">
    <location>
        <begin position="169"/>
        <end position="187"/>
    </location>
</feature>
<feature type="transmembrane region" description="Helical" evidence="2">
    <location>
        <begin position="356"/>
        <end position="380"/>
    </location>
</feature>
<keyword evidence="2" id="KW-0472">Membrane</keyword>
<keyword evidence="5" id="KW-1185">Reference proteome</keyword>
<evidence type="ECO:0000259" key="3">
    <source>
        <dbReference type="Pfam" id="PF01764"/>
    </source>
</evidence>
<feature type="transmembrane region" description="Helical" evidence="2">
    <location>
        <begin position="208"/>
        <end position="234"/>
    </location>
</feature>
<feature type="transmembrane region" description="Helical" evidence="2">
    <location>
        <begin position="254"/>
        <end position="273"/>
    </location>
</feature>
<keyword evidence="2" id="KW-1133">Transmembrane helix</keyword>
<dbReference type="PANTHER" id="PTHR45856">
    <property type="entry name" value="ALPHA/BETA-HYDROLASES SUPERFAMILY PROTEIN"/>
    <property type="match status" value="1"/>
</dbReference>
<proteinExistence type="predicted"/>
<accession>A0AAW1TA25</accession>
<dbReference type="Proteomes" id="UP001485043">
    <property type="component" value="Unassembled WGS sequence"/>
</dbReference>
<feature type="transmembrane region" description="Helical" evidence="2">
    <location>
        <begin position="127"/>
        <end position="149"/>
    </location>
</feature>
<dbReference type="InterPro" id="IPR002921">
    <property type="entry name" value="Fungal_lipase-type"/>
</dbReference>
<dbReference type="AlphaFoldDB" id="A0AAW1TA25"/>